<name>A0A9P3BQ77_9EURO</name>
<feature type="region of interest" description="Disordered" evidence="2">
    <location>
        <begin position="62"/>
        <end position="83"/>
    </location>
</feature>
<dbReference type="Proteomes" id="UP001043456">
    <property type="component" value="Unassembled WGS sequence"/>
</dbReference>
<keyword evidence="1" id="KW-0175">Coiled coil</keyword>
<evidence type="ECO:0000259" key="3">
    <source>
        <dbReference type="PROSITE" id="PS50885"/>
    </source>
</evidence>
<dbReference type="GeneID" id="67009474"/>
<dbReference type="RefSeq" id="XP_043162635.1">
    <property type="nucleotide sequence ID" value="XM_043306700.1"/>
</dbReference>
<organism evidence="4 5">
    <name type="scientific">Aspergillus pseudoviridinutans</name>
    <dbReference type="NCBI Taxonomy" id="1517512"/>
    <lineage>
        <taxon>Eukaryota</taxon>
        <taxon>Fungi</taxon>
        <taxon>Dikarya</taxon>
        <taxon>Ascomycota</taxon>
        <taxon>Pezizomycotina</taxon>
        <taxon>Eurotiomycetes</taxon>
        <taxon>Eurotiomycetidae</taxon>
        <taxon>Eurotiales</taxon>
        <taxon>Aspergillaceae</taxon>
        <taxon>Aspergillus</taxon>
        <taxon>Aspergillus subgen. Fumigati</taxon>
    </lineage>
</organism>
<dbReference type="GO" id="GO:0007165">
    <property type="term" value="P:signal transduction"/>
    <property type="evidence" value="ECO:0007669"/>
    <property type="project" value="InterPro"/>
</dbReference>
<dbReference type="GO" id="GO:0016020">
    <property type="term" value="C:membrane"/>
    <property type="evidence" value="ECO:0007669"/>
    <property type="project" value="InterPro"/>
</dbReference>
<sequence length="221" mass="24774">MAVTSPSWALSSPPPFDFEIAATNGAKSSKLPGEPSPAKVAFEAELEALVRRVHHLEFQAVSHHKLPDNRQRTTPSAIGSNEKEPDLLRTFGLGHLDEDDTDEEDEAGATCVVREEDINILRNHVRDELQKQEEHTHRALTQAENKVVVLLKQELRKHQQANKAFQKALREISGIITQVANGDLSMKVQIHPLEIDPEIITFKHIINTMMDQLQVFSSEVS</sequence>
<evidence type="ECO:0000256" key="1">
    <source>
        <dbReference type="SAM" id="Coils"/>
    </source>
</evidence>
<dbReference type="InterPro" id="IPR003660">
    <property type="entry name" value="HAMP_dom"/>
</dbReference>
<reference evidence="4 5" key="1">
    <citation type="submission" date="2018-10" db="EMBL/GenBank/DDBJ databases">
        <title>Pan-genome distribution and transcriptional activeness of fungal secondary metabolism genes in Aspergillus section Fumigati.</title>
        <authorList>
            <person name="Takahashi H."/>
            <person name="Umemura M."/>
            <person name="Ninomiya A."/>
            <person name="Kusuya Y."/>
            <person name="Urayama S."/>
            <person name="Shimizu M."/>
            <person name="Watanabe A."/>
            <person name="Kamei K."/>
            <person name="Yaguchi T."/>
            <person name="Hagiwara D."/>
        </authorList>
    </citation>
    <scope>NUCLEOTIDE SEQUENCE [LARGE SCALE GENOMIC DNA]</scope>
    <source>
        <strain evidence="4 5">IFM 55266</strain>
    </source>
</reference>
<keyword evidence="4" id="KW-0808">Transferase</keyword>
<accession>A0A9P3BQ77</accession>
<evidence type="ECO:0000313" key="5">
    <source>
        <dbReference type="Proteomes" id="UP001043456"/>
    </source>
</evidence>
<keyword evidence="4" id="KW-0418">Kinase</keyword>
<feature type="domain" description="HAMP" evidence="3">
    <location>
        <begin position="163"/>
        <end position="218"/>
    </location>
</feature>
<dbReference type="AlphaFoldDB" id="A0A9P3BQ77"/>
<evidence type="ECO:0000256" key="2">
    <source>
        <dbReference type="SAM" id="MobiDB-lite"/>
    </source>
</evidence>
<dbReference type="GO" id="GO:0016301">
    <property type="term" value="F:kinase activity"/>
    <property type="evidence" value="ECO:0007669"/>
    <property type="project" value="UniProtKB-KW"/>
</dbReference>
<proteinExistence type="predicted"/>
<feature type="coiled-coil region" evidence="1">
    <location>
        <begin position="126"/>
        <end position="171"/>
    </location>
</feature>
<dbReference type="OrthoDB" id="10266508at2759"/>
<dbReference type="PROSITE" id="PS50885">
    <property type="entry name" value="HAMP"/>
    <property type="match status" value="1"/>
</dbReference>
<gene>
    <name evidence="4" type="ORF">Asppvi_010864</name>
</gene>
<evidence type="ECO:0000313" key="4">
    <source>
        <dbReference type="EMBL" id="GIJ91889.1"/>
    </source>
</evidence>
<protein>
    <submittedName>
        <fullName evidence="4">Histidine kinase osmosensor</fullName>
    </submittedName>
</protein>
<keyword evidence="5" id="KW-1185">Reference proteome</keyword>
<comment type="caution">
    <text evidence="4">The sequence shown here is derived from an EMBL/GenBank/DDBJ whole genome shotgun (WGS) entry which is preliminary data.</text>
</comment>
<dbReference type="EMBL" id="BHVY01000009">
    <property type="protein sequence ID" value="GIJ91889.1"/>
    <property type="molecule type" value="Genomic_DNA"/>
</dbReference>